<evidence type="ECO:0000313" key="10">
    <source>
        <dbReference type="Proteomes" id="UP001501074"/>
    </source>
</evidence>
<feature type="region of interest" description="Disordered" evidence="6">
    <location>
        <begin position="517"/>
        <end position="816"/>
    </location>
</feature>
<feature type="compositionally biased region" description="Polar residues" evidence="6">
    <location>
        <begin position="586"/>
        <end position="595"/>
    </location>
</feature>
<dbReference type="PANTHER" id="PTHR45436">
    <property type="entry name" value="SENSOR HISTIDINE KINASE YKOH"/>
    <property type="match status" value="1"/>
</dbReference>
<feature type="compositionally biased region" description="Acidic residues" evidence="6">
    <location>
        <begin position="807"/>
        <end position="816"/>
    </location>
</feature>
<feature type="compositionally biased region" description="Polar residues" evidence="6">
    <location>
        <begin position="676"/>
        <end position="686"/>
    </location>
</feature>
<dbReference type="SUPFAM" id="SSF55874">
    <property type="entry name" value="ATPase domain of HSP90 chaperone/DNA topoisomerase II/histidine kinase"/>
    <property type="match status" value="1"/>
</dbReference>
<comment type="catalytic activity">
    <reaction evidence="1">
        <text>ATP + protein L-histidine = ADP + protein N-phospho-L-histidine.</text>
        <dbReference type="EC" id="2.7.13.3"/>
    </reaction>
</comment>
<evidence type="ECO:0000256" key="2">
    <source>
        <dbReference type="ARBA" id="ARBA00012438"/>
    </source>
</evidence>
<keyword evidence="7" id="KW-1133">Transmembrane helix</keyword>
<feature type="transmembrane region" description="Helical" evidence="7">
    <location>
        <begin position="188"/>
        <end position="208"/>
    </location>
</feature>
<keyword evidence="7" id="KW-0472">Membrane</keyword>
<reference evidence="10" key="1">
    <citation type="journal article" date="2019" name="Int. J. Syst. Evol. Microbiol.">
        <title>The Global Catalogue of Microorganisms (GCM) 10K type strain sequencing project: providing services to taxonomists for standard genome sequencing and annotation.</title>
        <authorList>
            <consortium name="The Broad Institute Genomics Platform"/>
            <consortium name="The Broad Institute Genome Sequencing Center for Infectious Disease"/>
            <person name="Wu L."/>
            <person name="Ma J."/>
        </authorList>
    </citation>
    <scope>NUCLEOTIDE SEQUENCE [LARGE SCALE GENOMIC DNA]</scope>
    <source>
        <strain evidence="10">JCM 16902</strain>
    </source>
</reference>
<name>A0ABP6ZD38_9ACTN</name>
<dbReference type="Gene3D" id="3.30.565.10">
    <property type="entry name" value="Histidine kinase-like ATPase, C-terminal domain"/>
    <property type="match status" value="1"/>
</dbReference>
<dbReference type="EC" id="2.7.13.3" evidence="2"/>
<evidence type="ECO:0000256" key="4">
    <source>
        <dbReference type="ARBA" id="ARBA00022679"/>
    </source>
</evidence>
<organism evidence="9 10">
    <name type="scientific">Kineosporia mesophila</name>
    <dbReference type="NCBI Taxonomy" id="566012"/>
    <lineage>
        <taxon>Bacteria</taxon>
        <taxon>Bacillati</taxon>
        <taxon>Actinomycetota</taxon>
        <taxon>Actinomycetes</taxon>
        <taxon>Kineosporiales</taxon>
        <taxon>Kineosporiaceae</taxon>
        <taxon>Kineosporia</taxon>
    </lineage>
</organism>
<proteinExistence type="predicted"/>
<dbReference type="PANTHER" id="PTHR45436:SF5">
    <property type="entry name" value="SENSOR HISTIDINE KINASE TRCS"/>
    <property type="match status" value="1"/>
</dbReference>
<gene>
    <name evidence="9" type="ORF">GCM10022223_19530</name>
</gene>
<keyword evidence="4" id="KW-0808">Transferase</keyword>
<evidence type="ECO:0000313" key="9">
    <source>
        <dbReference type="EMBL" id="GAA3603952.1"/>
    </source>
</evidence>
<dbReference type="EMBL" id="BAAAZO010000003">
    <property type="protein sequence ID" value="GAA3603952.1"/>
    <property type="molecule type" value="Genomic_DNA"/>
</dbReference>
<keyword evidence="3" id="KW-0597">Phosphoprotein</keyword>
<dbReference type="Gene3D" id="6.10.340.10">
    <property type="match status" value="1"/>
</dbReference>
<dbReference type="RefSeq" id="WP_231487170.1">
    <property type="nucleotide sequence ID" value="NZ_BAAAZO010000003.1"/>
</dbReference>
<evidence type="ECO:0000256" key="7">
    <source>
        <dbReference type="SAM" id="Phobius"/>
    </source>
</evidence>
<feature type="compositionally biased region" description="Low complexity" evidence="6">
    <location>
        <begin position="539"/>
        <end position="550"/>
    </location>
</feature>
<evidence type="ECO:0000259" key="8">
    <source>
        <dbReference type="Pfam" id="PF02518"/>
    </source>
</evidence>
<feature type="domain" description="Histidine kinase/HSP90-like ATPase" evidence="8">
    <location>
        <begin position="394"/>
        <end position="491"/>
    </location>
</feature>
<dbReference type="InterPro" id="IPR003594">
    <property type="entry name" value="HATPase_dom"/>
</dbReference>
<evidence type="ECO:0000256" key="6">
    <source>
        <dbReference type="SAM" id="MobiDB-lite"/>
    </source>
</evidence>
<dbReference type="InterPro" id="IPR050428">
    <property type="entry name" value="TCS_sensor_his_kinase"/>
</dbReference>
<dbReference type="InterPro" id="IPR036890">
    <property type="entry name" value="HATPase_C_sf"/>
</dbReference>
<accession>A0ABP6ZD38</accession>
<dbReference type="Proteomes" id="UP001501074">
    <property type="component" value="Unassembled WGS sequence"/>
</dbReference>
<dbReference type="Pfam" id="PF02518">
    <property type="entry name" value="HATPase_c"/>
    <property type="match status" value="1"/>
</dbReference>
<evidence type="ECO:0000256" key="1">
    <source>
        <dbReference type="ARBA" id="ARBA00000085"/>
    </source>
</evidence>
<comment type="caution">
    <text evidence="9">The sequence shown here is derived from an EMBL/GenBank/DDBJ whole genome shotgun (WGS) entry which is preliminary data.</text>
</comment>
<evidence type="ECO:0000256" key="3">
    <source>
        <dbReference type="ARBA" id="ARBA00022553"/>
    </source>
</evidence>
<keyword evidence="7" id="KW-0812">Transmembrane</keyword>
<keyword evidence="10" id="KW-1185">Reference proteome</keyword>
<feature type="compositionally biased region" description="Polar residues" evidence="6">
    <location>
        <begin position="707"/>
        <end position="727"/>
    </location>
</feature>
<keyword evidence="5" id="KW-0418">Kinase</keyword>
<evidence type="ECO:0000256" key="5">
    <source>
        <dbReference type="ARBA" id="ARBA00022777"/>
    </source>
</evidence>
<feature type="compositionally biased region" description="Polar residues" evidence="6">
    <location>
        <begin position="605"/>
        <end position="617"/>
    </location>
</feature>
<protein>
    <recommendedName>
        <fullName evidence="2">histidine kinase</fullName>
        <ecNumber evidence="2">2.7.13.3</ecNumber>
    </recommendedName>
</protein>
<sequence length="816" mass="86971">MKIAQKLGLLVGALLAAVLVTILVLSAQLSSTSREYKDLISGNIQQRETSRTMLVAFGRQVTAFQQILLQARNADDYKRLKGVYDQQVDTVNGLNEELLKNVGPEDPRLKTSLNEFQSSHKAVGIQYTAALNAFVASRYQAVDEVSSSAEGLEQFPNDLVNVIADYRTRSAQELIQQQNDSTSSRLRLIYLGGVLLLLLATGFAVIVVRGIVRPVRSLTNAALAVANDRLPKVVAEINDLPAEAPAPSLPRFQVNTRDELSELAGALSTLQDSAVGLALEQRRNEQANAETLVNLGRRNQSLMTRMLGYVTELERDESNPSSLDRLFRLDHLTTRIRRNAESLLVLAGAKQTRTWSHPIAMQDVVRASLSEIEEYNRVTVHHMDHAKVAGSVAADLTHMLAELLENGTRFSPRERQVQVVGRLIPSGYQFDVIDSGLGMTEEELDAANDRIAHAGQRRPDAKVLGLHVVGRIAARRDMVVQLLPSDQVGLTAQVLVPGSVISDAKLPTNFHEVTDVPMLSPAPSKKADASEPPAPALAPTPRRTPTAAPAGRQSPKPAGGGVVQPFPGGSSAPIGAPAQGHMPQRPQLTSGSSPNLPAPAGLPSGLSSASQNPQNPSRRVRGAQLGDLGSNLRDQAPRAVDPELARSQMSSLQSGVAAARRGHDQAAPQNDRPPATAQTPVSSQNPIPVRRVRGAQLGELGAGAPGESQNSTVDPNRVRSQMSSLQSGVAAARREAGPTGEQAPQNPPPPTAPVRRVRGAQLSDLDTGSGGAFRGLPRDAAGIGRQLSGLQAGTTRATRETGRPNAGDEETMGSNE</sequence>